<evidence type="ECO:0000256" key="1">
    <source>
        <dbReference type="SAM" id="MobiDB-lite"/>
    </source>
</evidence>
<name>A0AAC9EXN2_9PROT</name>
<gene>
    <name evidence="3" type="ORF">AL072_13450</name>
</gene>
<feature type="region of interest" description="Disordered" evidence="1">
    <location>
        <begin position="288"/>
        <end position="319"/>
    </location>
</feature>
<evidence type="ECO:0000313" key="3">
    <source>
        <dbReference type="EMBL" id="ALG71756.1"/>
    </source>
</evidence>
<reference evidence="4" key="1">
    <citation type="submission" date="2015-08" db="EMBL/GenBank/DDBJ databases">
        <title>Complete Genome Sequence of Azospirillum thiophilum BV-S.</title>
        <authorList>
            <person name="Fomenkov A."/>
            <person name="Vincze T."/>
            <person name="Grabovich M."/>
            <person name="Dubinina G."/>
            <person name="Orlova M."/>
            <person name="Belousova E."/>
            <person name="Roberts R.J."/>
        </authorList>
    </citation>
    <scope>NUCLEOTIDE SEQUENCE [LARGE SCALE GENOMIC DNA]</scope>
    <source>
        <strain evidence="4">BV-S</strain>
    </source>
</reference>
<dbReference type="KEGG" id="ati:AL072_13450"/>
<dbReference type="AlphaFoldDB" id="A0AAC9EXN2"/>
<dbReference type="InterPro" id="IPR010344">
    <property type="entry name" value="YbjH"/>
</dbReference>
<dbReference type="EMBL" id="CP012401">
    <property type="protein sequence ID" value="ALG71756.1"/>
    <property type="molecule type" value="Genomic_DNA"/>
</dbReference>
<dbReference type="Pfam" id="PF06082">
    <property type="entry name" value="YjbH"/>
    <property type="match status" value="1"/>
</dbReference>
<feature type="signal peptide" evidence="2">
    <location>
        <begin position="1"/>
        <end position="33"/>
    </location>
</feature>
<feature type="chain" id="PRO_5042284605" description="YjbH domain-containing protein" evidence="2">
    <location>
        <begin position="34"/>
        <end position="723"/>
    </location>
</feature>
<dbReference type="Proteomes" id="UP000069935">
    <property type="component" value="Chromosome 1"/>
</dbReference>
<evidence type="ECO:0000256" key="2">
    <source>
        <dbReference type="SAM" id="SignalP"/>
    </source>
</evidence>
<keyword evidence="2" id="KW-0732">Signal</keyword>
<sequence>MIAKDRSKLPILRDCRVYKIAALVLLAAAPALADDTRFSLSDWGGVGLLQMPTARMAPDGSMSGGLTALGDLHRHLTVSAQALPWLEVTARNSAYPGYYGLTEPGLDLKVRLRREGEDGPALVVGGRDVTGSGLDLPGKGRFAGEYIALSRRWWDVDLTIGMGWGTLGEAGHLRNPLRFLGGRFHRDRDPSAWPTRRGPGAWFGGERVALFGGAEWHMPALGPLEGLSLKLESSGDRFRAQRQDEPGFDPGSRYSLGLSWRPVSWADAGVAFEQGRRVMLRLSVRFDPASNGSASGPAADAGRPQRPSPAIGPRPSDGTALPADAIALVARTRGLPARTIRVEGDMATLWLDPAGAGPLPLAREVGDAARLLADLAPPQVERLRIVTGAAGLDAAAVTLQRRDLERAAGHRGSAEEIWRTATLEPSAGLPPDWRPRLDVSTRLVAAVDLAELGTALAQRSYADVMLRAEPLRGLVLGAGLRAGTADDTGFLDTNALPAAQPVRSDLPRYAGRPLSLDHAYAAWLAAPADGLTTRLSAGLPEEMYGGVGAEALYQPLAARWALGLDLNRVWKRRPEDVFGIGRGDGRGDGLSTGHASLYWEAPGAGTTTALRLGRYLGGDWGGTVEVMRRFDGGIGLTAHATWTEGPDGGQSRFGGRMDWGLSLVVPIAASGWLPAGGTVETAVRTLGRDAGQRLVQPLPLYDLRVPGGVGRLAGTWSRLWGSD</sequence>
<reference evidence="3 4" key="2">
    <citation type="journal article" date="2016" name="Genome Announc.">
        <title>Complete Genome Sequence of a Strain of Azospirillum thiophilum Isolated from a Sulfide Spring.</title>
        <authorList>
            <person name="Fomenkov A."/>
            <person name="Vincze T."/>
            <person name="Grabovich M."/>
            <person name="Anton B.P."/>
            <person name="Dubinina G."/>
            <person name="Orlova M."/>
            <person name="Belousova E."/>
            <person name="Roberts R.J."/>
        </authorList>
    </citation>
    <scope>NUCLEOTIDE SEQUENCE [LARGE SCALE GENOMIC DNA]</scope>
    <source>
        <strain evidence="3 4">BV-S</strain>
    </source>
</reference>
<evidence type="ECO:0000313" key="4">
    <source>
        <dbReference type="Proteomes" id="UP000069935"/>
    </source>
</evidence>
<protein>
    <recommendedName>
        <fullName evidence="5">YjbH domain-containing protein</fullName>
    </recommendedName>
</protein>
<organism evidence="3 4">
    <name type="scientific">Azospirillum thiophilum</name>
    <dbReference type="NCBI Taxonomy" id="528244"/>
    <lineage>
        <taxon>Bacteria</taxon>
        <taxon>Pseudomonadati</taxon>
        <taxon>Pseudomonadota</taxon>
        <taxon>Alphaproteobacteria</taxon>
        <taxon>Rhodospirillales</taxon>
        <taxon>Azospirillaceae</taxon>
        <taxon>Azospirillum</taxon>
    </lineage>
</organism>
<keyword evidence="4" id="KW-1185">Reference proteome</keyword>
<feature type="compositionally biased region" description="Low complexity" evidence="1">
    <location>
        <begin position="288"/>
        <end position="304"/>
    </location>
</feature>
<proteinExistence type="predicted"/>
<evidence type="ECO:0008006" key="5">
    <source>
        <dbReference type="Google" id="ProtNLM"/>
    </source>
</evidence>
<accession>A0AAC9EXN2</accession>